<dbReference type="InterPro" id="IPR050608">
    <property type="entry name" value="NmrA-type/Isoflavone_red_sf"/>
</dbReference>
<accession>A0AAD8HXH1</accession>
<dbReference type="Proteomes" id="UP001237642">
    <property type="component" value="Unassembled WGS sequence"/>
</dbReference>
<dbReference type="GO" id="GO:0044550">
    <property type="term" value="P:secondary metabolite biosynthetic process"/>
    <property type="evidence" value="ECO:0007669"/>
    <property type="project" value="UniProtKB-ARBA"/>
</dbReference>
<organism evidence="1 2">
    <name type="scientific">Heracleum sosnowskyi</name>
    <dbReference type="NCBI Taxonomy" id="360622"/>
    <lineage>
        <taxon>Eukaryota</taxon>
        <taxon>Viridiplantae</taxon>
        <taxon>Streptophyta</taxon>
        <taxon>Embryophyta</taxon>
        <taxon>Tracheophyta</taxon>
        <taxon>Spermatophyta</taxon>
        <taxon>Magnoliopsida</taxon>
        <taxon>eudicotyledons</taxon>
        <taxon>Gunneridae</taxon>
        <taxon>Pentapetalae</taxon>
        <taxon>asterids</taxon>
        <taxon>campanulids</taxon>
        <taxon>Apiales</taxon>
        <taxon>Apiaceae</taxon>
        <taxon>Apioideae</taxon>
        <taxon>apioid superclade</taxon>
        <taxon>Tordylieae</taxon>
        <taxon>Tordyliinae</taxon>
        <taxon>Heracleum</taxon>
    </lineage>
</organism>
<dbReference type="Gene3D" id="3.40.50.720">
    <property type="entry name" value="NAD(P)-binding Rossmann-like Domain"/>
    <property type="match status" value="1"/>
</dbReference>
<dbReference type="AlphaFoldDB" id="A0AAD8HXH1"/>
<keyword evidence="2" id="KW-1185">Reference proteome</keyword>
<evidence type="ECO:0000313" key="2">
    <source>
        <dbReference type="Proteomes" id="UP001237642"/>
    </source>
</evidence>
<protein>
    <submittedName>
        <fullName evidence="1">Uncharacterized protein</fullName>
    </submittedName>
</protein>
<dbReference type="PANTHER" id="PTHR43349">
    <property type="entry name" value="PINORESINOL REDUCTASE-RELATED"/>
    <property type="match status" value="1"/>
</dbReference>
<reference evidence="1" key="1">
    <citation type="submission" date="2023-02" db="EMBL/GenBank/DDBJ databases">
        <title>Genome of toxic invasive species Heracleum sosnowskyi carries increased number of genes despite the absence of recent whole-genome duplications.</title>
        <authorList>
            <person name="Schelkunov M."/>
            <person name="Shtratnikova V."/>
            <person name="Makarenko M."/>
            <person name="Klepikova A."/>
            <person name="Omelchenko D."/>
            <person name="Novikova G."/>
            <person name="Obukhova E."/>
            <person name="Bogdanov V."/>
            <person name="Penin A."/>
            <person name="Logacheva M."/>
        </authorList>
    </citation>
    <scope>NUCLEOTIDE SEQUENCE</scope>
    <source>
        <strain evidence="1">Hsosn_3</strain>
        <tissue evidence="1">Leaf</tissue>
    </source>
</reference>
<name>A0AAD8HXH1_9APIA</name>
<dbReference type="PANTHER" id="PTHR43349:SF4">
    <property type="entry name" value="PINORESINOL REDUCTASE 1-RELATED"/>
    <property type="match status" value="1"/>
</dbReference>
<dbReference type="GO" id="GO:0016491">
    <property type="term" value="F:oxidoreductase activity"/>
    <property type="evidence" value="ECO:0007669"/>
    <property type="project" value="UniProtKB-ARBA"/>
</dbReference>
<gene>
    <name evidence="1" type="ORF">POM88_031258</name>
</gene>
<sequence>MFFNALTPEIGLDIGKLQILLSFKKKGARLVEASFSDHKSLVNDVKQVDVVICTMSGNSGTDFGVSDASDSISRRSTSECSYGFSMKFDRARLKLVSWTLVAFKLQPAVRVPRHLS</sequence>
<reference evidence="1" key="2">
    <citation type="submission" date="2023-05" db="EMBL/GenBank/DDBJ databases">
        <authorList>
            <person name="Schelkunov M.I."/>
        </authorList>
    </citation>
    <scope>NUCLEOTIDE SEQUENCE</scope>
    <source>
        <strain evidence="1">Hsosn_3</strain>
        <tissue evidence="1">Leaf</tissue>
    </source>
</reference>
<comment type="caution">
    <text evidence="1">The sequence shown here is derived from an EMBL/GenBank/DDBJ whole genome shotgun (WGS) entry which is preliminary data.</text>
</comment>
<dbReference type="EMBL" id="JAUIZM010000007">
    <property type="protein sequence ID" value="KAK1375065.1"/>
    <property type="molecule type" value="Genomic_DNA"/>
</dbReference>
<proteinExistence type="predicted"/>
<evidence type="ECO:0000313" key="1">
    <source>
        <dbReference type="EMBL" id="KAK1375065.1"/>
    </source>
</evidence>